<evidence type="ECO:0000313" key="3">
    <source>
        <dbReference type="EMBL" id="KAJ4844611.1"/>
    </source>
</evidence>
<feature type="non-terminal residue" evidence="3">
    <location>
        <position position="1"/>
    </location>
</feature>
<comment type="caution">
    <text evidence="3">The sequence shown here is derived from an EMBL/GenBank/DDBJ whole genome shotgun (WGS) entry which is preliminary data.</text>
</comment>
<reference evidence="3" key="2">
    <citation type="journal article" date="2023" name="Plants (Basel)">
        <title>Annotation of the Turnera subulata (Passifloraceae) Draft Genome Reveals the S-Locus Evolved after the Divergence of Turneroideae from Passifloroideae in a Stepwise Manner.</title>
        <authorList>
            <person name="Henning P.M."/>
            <person name="Roalson E.H."/>
            <person name="Mir W."/>
            <person name="McCubbin A.G."/>
            <person name="Shore J.S."/>
        </authorList>
    </citation>
    <scope>NUCLEOTIDE SEQUENCE</scope>
    <source>
        <strain evidence="3">F60SS</strain>
    </source>
</reference>
<proteinExistence type="predicted"/>
<evidence type="ECO:0000256" key="1">
    <source>
        <dbReference type="ARBA" id="ARBA00023186"/>
    </source>
</evidence>
<sequence length="82" mass="9326">ETNENLEDAYNKLILACEDVPFQIVKDEVESRIEQMKEVASKNLEKLEEEKATVVAHMGELKKVLYGKFGDSINLEEVLIGE</sequence>
<dbReference type="AlphaFoldDB" id="A0A9Q0G9Z2"/>
<dbReference type="GO" id="GO:0006457">
    <property type="term" value="P:protein folding"/>
    <property type="evidence" value="ECO:0007669"/>
    <property type="project" value="InterPro"/>
</dbReference>
<dbReference type="Proteomes" id="UP001141552">
    <property type="component" value="Unassembled WGS sequence"/>
</dbReference>
<name>A0A9Q0G9Z2_9ROSI</name>
<feature type="coiled-coil region" evidence="2">
    <location>
        <begin position="30"/>
        <end position="64"/>
    </location>
</feature>
<dbReference type="PANTHER" id="PTHR21100">
    <property type="entry name" value="PREFOLDIN SUBUNIT 4"/>
    <property type="match status" value="1"/>
</dbReference>
<dbReference type="GO" id="GO:0005737">
    <property type="term" value="C:cytoplasm"/>
    <property type="evidence" value="ECO:0007669"/>
    <property type="project" value="TreeGrafter"/>
</dbReference>
<accession>A0A9Q0G9Z2</accession>
<dbReference type="PANTHER" id="PTHR21100:SF9">
    <property type="entry name" value="PREFOLDIN SUBUNIT 4"/>
    <property type="match status" value="1"/>
</dbReference>
<keyword evidence="4" id="KW-1185">Reference proteome</keyword>
<evidence type="ECO:0000313" key="4">
    <source>
        <dbReference type="Proteomes" id="UP001141552"/>
    </source>
</evidence>
<evidence type="ECO:0000256" key="2">
    <source>
        <dbReference type="SAM" id="Coils"/>
    </source>
</evidence>
<dbReference type="OrthoDB" id="10250441at2759"/>
<organism evidence="3 4">
    <name type="scientific">Turnera subulata</name>
    <dbReference type="NCBI Taxonomy" id="218843"/>
    <lineage>
        <taxon>Eukaryota</taxon>
        <taxon>Viridiplantae</taxon>
        <taxon>Streptophyta</taxon>
        <taxon>Embryophyta</taxon>
        <taxon>Tracheophyta</taxon>
        <taxon>Spermatophyta</taxon>
        <taxon>Magnoliopsida</taxon>
        <taxon>eudicotyledons</taxon>
        <taxon>Gunneridae</taxon>
        <taxon>Pentapetalae</taxon>
        <taxon>rosids</taxon>
        <taxon>fabids</taxon>
        <taxon>Malpighiales</taxon>
        <taxon>Passifloraceae</taxon>
        <taxon>Turnera</taxon>
    </lineage>
</organism>
<keyword evidence="1" id="KW-0143">Chaperone</keyword>
<dbReference type="InterPro" id="IPR016661">
    <property type="entry name" value="PFDN4"/>
</dbReference>
<dbReference type="GO" id="GO:0051082">
    <property type="term" value="F:unfolded protein binding"/>
    <property type="evidence" value="ECO:0007669"/>
    <property type="project" value="TreeGrafter"/>
</dbReference>
<keyword evidence="2" id="KW-0175">Coiled coil</keyword>
<gene>
    <name evidence="3" type="ORF">Tsubulata_046294</name>
</gene>
<dbReference type="EMBL" id="JAKUCV010001915">
    <property type="protein sequence ID" value="KAJ4844611.1"/>
    <property type="molecule type" value="Genomic_DNA"/>
</dbReference>
<feature type="non-terminal residue" evidence="3">
    <location>
        <position position="82"/>
    </location>
</feature>
<protein>
    <submittedName>
        <fullName evidence="3">Uncharacterized protein</fullName>
    </submittedName>
</protein>
<reference evidence="3" key="1">
    <citation type="submission" date="2022-02" db="EMBL/GenBank/DDBJ databases">
        <authorList>
            <person name="Henning P.M."/>
            <person name="McCubbin A.G."/>
            <person name="Shore J.S."/>
        </authorList>
    </citation>
    <scope>NUCLEOTIDE SEQUENCE</scope>
    <source>
        <strain evidence="3">F60SS</strain>
        <tissue evidence="3">Leaves</tissue>
    </source>
</reference>
<dbReference type="GO" id="GO:0016272">
    <property type="term" value="C:prefoldin complex"/>
    <property type="evidence" value="ECO:0007669"/>
    <property type="project" value="InterPro"/>
</dbReference>